<evidence type="ECO:0000256" key="2">
    <source>
        <dbReference type="ARBA" id="ARBA00022475"/>
    </source>
</evidence>
<keyword evidence="3 6" id="KW-0812">Transmembrane</keyword>
<feature type="transmembrane region" description="Helical" evidence="6">
    <location>
        <begin position="234"/>
        <end position="255"/>
    </location>
</feature>
<dbReference type="PANTHER" id="PTHR39087:SF2">
    <property type="entry name" value="UPF0104 MEMBRANE PROTEIN MJ1595"/>
    <property type="match status" value="1"/>
</dbReference>
<protein>
    <recommendedName>
        <fullName evidence="9">TIGR00374 family protein</fullName>
    </recommendedName>
</protein>
<keyword evidence="4 6" id="KW-1133">Transmembrane helix</keyword>
<feature type="transmembrane region" description="Helical" evidence="6">
    <location>
        <begin position="7"/>
        <end position="25"/>
    </location>
</feature>
<dbReference type="Pfam" id="PF03706">
    <property type="entry name" value="LPG_synthase_TM"/>
    <property type="match status" value="1"/>
</dbReference>
<dbReference type="GO" id="GO:0005886">
    <property type="term" value="C:plasma membrane"/>
    <property type="evidence" value="ECO:0007669"/>
    <property type="project" value="UniProtKB-SubCell"/>
</dbReference>
<evidence type="ECO:0000313" key="7">
    <source>
        <dbReference type="EMBL" id="OGF41626.1"/>
    </source>
</evidence>
<feature type="transmembrane region" description="Helical" evidence="6">
    <location>
        <begin position="125"/>
        <end position="145"/>
    </location>
</feature>
<comment type="caution">
    <text evidence="7">The sequence shown here is derived from an EMBL/GenBank/DDBJ whole genome shotgun (WGS) entry which is preliminary data.</text>
</comment>
<organism evidence="7 8">
    <name type="scientific">Candidatus Falkowbacteria bacterium RIFOXYD2_FULL_34_120</name>
    <dbReference type="NCBI Taxonomy" id="1798007"/>
    <lineage>
        <taxon>Bacteria</taxon>
        <taxon>Candidatus Falkowiibacteriota</taxon>
    </lineage>
</organism>
<sequence length="320" mass="36839">MKSINKYFLKISIYGVFFIAFYFLWKILFDNWNKIKDYEYTLNFYYLTLSVLVLMWGQIYLALVWRKLLIVLDAKIIFPRLLAVKIYTEALLSRYAPGKVWSIVNKIYLCRNLGYSKKDLFISSLYDNVLSLLTTAVLGIVLLALSLGNGINKNYYILSLIMIGGIILTIYPKIFYSAFNFCLKRIKREGVSDFDQLTHKELIIFFLYYFASSVLRMSAFFFLAKSVVDVGYDLFPIIVGAYSMATAIGVVIIFLPGGIGAKEGAIVFLLKSVIPTTTAVIISIFARLWQEFAIILLFFITWGINYFKNKYKKKTIDSSE</sequence>
<evidence type="ECO:0000256" key="5">
    <source>
        <dbReference type="ARBA" id="ARBA00023136"/>
    </source>
</evidence>
<evidence type="ECO:0008006" key="9">
    <source>
        <dbReference type="Google" id="ProtNLM"/>
    </source>
</evidence>
<feature type="transmembrane region" description="Helical" evidence="6">
    <location>
        <begin position="292"/>
        <end position="307"/>
    </location>
</feature>
<name>A0A1F5TRK5_9BACT</name>
<dbReference type="InterPro" id="IPR022791">
    <property type="entry name" value="L-PG_synthase/AglD"/>
</dbReference>
<keyword evidence="5 6" id="KW-0472">Membrane</keyword>
<feature type="transmembrane region" description="Helical" evidence="6">
    <location>
        <begin position="45"/>
        <end position="65"/>
    </location>
</feature>
<evidence type="ECO:0000256" key="6">
    <source>
        <dbReference type="SAM" id="Phobius"/>
    </source>
</evidence>
<comment type="subcellular location">
    <subcellularLocation>
        <location evidence="1">Cell membrane</location>
        <topology evidence="1">Multi-pass membrane protein</topology>
    </subcellularLocation>
</comment>
<dbReference type="PANTHER" id="PTHR39087">
    <property type="entry name" value="UPF0104 MEMBRANE PROTEIN MJ1595"/>
    <property type="match status" value="1"/>
</dbReference>
<evidence type="ECO:0000313" key="8">
    <source>
        <dbReference type="Proteomes" id="UP000177579"/>
    </source>
</evidence>
<gene>
    <name evidence="7" type="ORF">A2531_06320</name>
</gene>
<dbReference type="EMBL" id="MFGO01000007">
    <property type="protein sequence ID" value="OGF41626.1"/>
    <property type="molecule type" value="Genomic_DNA"/>
</dbReference>
<proteinExistence type="predicted"/>
<evidence type="ECO:0000256" key="1">
    <source>
        <dbReference type="ARBA" id="ARBA00004651"/>
    </source>
</evidence>
<accession>A0A1F5TRK5</accession>
<evidence type="ECO:0000256" key="4">
    <source>
        <dbReference type="ARBA" id="ARBA00022989"/>
    </source>
</evidence>
<feature type="transmembrane region" description="Helical" evidence="6">
    <location>
        <begin position="202"/>
        <end position="222"/>
    </location>
</feature>
<dbReference type="Proteomes" id="UP000177579">
    <property type="component" value="Unassembled WGS sequence"/>
</dbReference>
<dbReference type="AlphaFoldDB" id="A0A1F5TRK5"/>
<feature type="transmembrane region" description="Helical" evidence="6">
    <location>
        <begin position="157"/>
        <end position="181"/>
    </location>
</feature>
<keyword evidence="2" id="KW-1003">Cell membrane</keyword>
<feature type="transmembrane region" description="Helical" evidence="6">
    <location>
        <begin position="267"/>
        <end position="286"/>
    </location>
</feature>
<evidence type="ECO:0000256" key="3">
    <source>
        <dbReference type="ARBA" id="ARBA00022692"/>
    </source>
</evidence>
<reference evidence="7 8" key="1">
    <citation type="journal article" date="2016" name="Nat. Commun.">
        <title>Thousands of microbial genomes shed light on interconnected biogeochemical processes in an aquifer system.</title>
        <authorList>
            <person name="Anantharaman K."/>
            <person name="Brown C.T."/>
            <person name="Hug L.A."/>
            <person name="Sharon I."/>
            <person name="Castelle C.J."/>
            <person name="Probst A.J."/>
            <person name="Thomas B.C."/>
            <person name="Singh A."/>
            <person name="Wilkins M.J."/>
            <person name="Karaoz U."/>
            <person name="Brodie E.L."/>
            <person name="Williams K.H."/>
            <person name="Hubbard S.S."/>
            <person name="Banfield J.F."/>
        </authorList>
    </citation>
    <scope>NUCLEOTIDE SEQUENCE [LARGE SCALE GENOMIC DNA]</scope>
</reference>